<protein>
    <recommendedName>
        <fullName evidence="4">Peptidase M41 domain-containing protein</fullName>
    </recommendedName>
</protein>
<evidence type="ECO:0000313" key="3">
    <source>
        <dbReference type="Proteomes" id="UP001199054"/>
    </source>
</evidence>
<dbReference type="InterPro" id="IPR037219">
    <property type="entry name" value="Peptidase_M41-like"/>
</dbReference>
<accession>A0ABS8AZM5</accession>
<dbReference type="EMBL" id="JAJAUY010000001">
    <property type="protein sequence ID" value="MCB5177794.1"/>
    <property type="molecule type" value="Genomic_DNA"/>
</dbReference>
<evidence type="ECO:0000256" key="1">
    <source>
        <dbReference type="SAM" id="MobiDB-lite"/>
    </source>
</evidence>
<organism evidence="2 3">
    <name type="scientific">Streptomyces antimicrobicus</name>
    <dbReference type="NCBI Taxonomy" id="2883108"/>
    <lineage>
        <taxon>Bacteria</taxon>
        <taxon>Bacillati</taxon>
        <taxon>Actinomycetota</taxon>
        <taxon>Actinomycetes</taxon>
        <taxon>Kitasatosporales</taxon>
        <taxon>Streptomycetaceae</taxon>
        <taxon>Streptomyces</taxon>
    </lineage>
</organism>
<reference evidence="2 3" key="1">
    <citation type="submission" date="2021-10" db="EMBL/GenBank/DDBJ databases">
        <title>Streptomyces sp. strain SMC 277, a novel streptomycete isolated from soil.</title>
        <authorList>
            <person name="Chanama M."/>
        </authorList>
    </citation>
    <scope>NUCLEOTIDE SEQUENCE [LARGE SCALE GENOMIC DNA]</scope>
    <source>
        <strain evidence="2 3">SMC 277</strain>
    </source>
</reference>
<sequence length="199" mass="21570">MSHLTPEPEDLLDHTGQRRPTRGMELSARDLRLALAFHETGHAVLGMAYGMRVERVDLFTWQDSPSEGLFATGATTWDAHGIRPWRFAAQCAAGEAAQGRFLRERGLWTAVNAAACESVHDRELAIDVLAEAGLLLGRSHAPAGGKSWATIQAVARRSVALLWPRIHRVAFALEQHNTLTGDEVARLAGLINPAPEGGA</sequence>
<dbReference type="SUPFAM" id="SSF140990">
    <property type="entry name" value="FtsH protease domain-like"/>
    <property type="match status" value="1"/>
</dbReference>
<keyword evidence="3" id="KW-1185">Reference proteome</keyword>
<name>A0ABS8AZM5_9ACTN</name>
<evidence type="ECO:0008006" key="4">
    <source>
        <dbReference type="Google" id="ProtNLM"/>
    </source>
</evidence>
<proteinExistence type="predicted"/>
<gene>
    <name evidence="2" type="ORF">LG632_00080</name>
</gene>
<comment type="caution">
    <text evidence="2">The sequence shown here is derived from an EMBL/GenBank/DDBJ whole genome shotgun (WGS) entry which is preliminary data.</text>
</comment>
<dbReference type="Proteomes" id="UP001199054">
    <property type="component" value="Unassembled WGS sequence"/>
</dbReference>
<evidence type="ECO:0000313" key="2">
    <source>
        <dbReference type="EMBL" id="MCB5177794.1"/>
    </source>
</evidence>
<feature type="region of interest" description="Disordered" evidence="1">
    <location>
        <begin position="1"/>
        <end position="23"/>
    </location>
</feature>
<dbReference type="RefSeq" id="WP_226724200.1">
    <property type="nucleotide sequence ID" value="NZ_JAJAUY010000001.1"/>
</dbReference>